<dbReference type="RefSeq" id="WP_043381406.1">
    <property type="nucleotide sequence ID" value="NZ_KN039947.1"/>
</dbReference>
<name>A0A086MZV7_9ACTN</name>
<evidence type="ECO:0000313" key="2">
    <source>
        <dbReference type="Proteomes" id="UP000029095"/>
    </source>
</evidence>
<comment type="caution">
    <text evidence="1">The sequence shown here is derived from an EMBL/GenBank/DDBJ whole genome shotgun (WGS) entry which is preliminary data.</text>
</comment>
<proteinExistence type="predicted"/>
<dbReference type="STRING" id="1915400.FM21_27130"/>
<dbReference type="Proteomes" id="UP000029095">
    <property type="component" value="Unassembled WGS sequence"/>
</dbReference>
<dbReference type="EMBL" id="JNFQ01000002">
    <property type="protein sequence ID" value="KFG74425.1"/>
    <property type="molecule type" value="Genomic_DNA"/>
</dbReference>
<dbReference type="AlphaFoldDB" id="A0A086MZV7"/>
<gene>
    <name evidence="1" type="ORF">FM21_27130</name>
</gene>
<evidence type="ECO:0000313" key="1">
    <source>
        <dbReference type="EMBL" id="KFG74425.1"/>
    </source>
</evidence>
<protein>
    <submittedName>
        <fullName evidence="1">Uncharacterized protein</fullName>
    </submittedName>
</protein>
<accession>A0A086MZV7</accession>
<dbReference type="HOGENOM" id="CLU_170408_0_0_11"/>
<reference evidence="1 2" key="1">
    <citation type="submission" date="2014-05" db="EMBL/GenBank/DDBJ databases">
        <title>Complete genome sequence of the Streptomyces mutabilis TRM45540.</title>
        <authorList>
            <person name="Luo X."/>
            <person name="Zhang L."/>
        </authorList>
    </citation>
    <scope>NUCLEOTIDE SEQUENCE [LARGE SCALE GENOMIC DNA]</scope>
    <source>
        <strain evidence="1 2">TRM45540</strain>
    </source>
</reference>
<keyword evidence="2" id="KW-1185">Reference proteome</keyword>
<sequence>MSGDNYYFGDSVSMHGGLGNTGIVKNQAAPAATEASPALEAAIQQLVELLDELRAQVPPASAQSIDDCLPDITAAPGVQPQQRHRALMAVAGIAATVGAVGQPVVEAVNSVLALLGG</sequence>
<organism evidence="1 2">
    <name type="scientific">Streptomyces mutabilis</name>
    <dbReference type="NCBI Taxonomy" id="67332"/>
    <lineage>
        <taxon>Bacteria</taxon>
        <taxon>Bacillati</taxon>
        <taxon>Actinomycetota</taxon>
        <taxon>Actinomycetes</taxon>
        <taxon>Kitasatosporales</taxon>
        <taxon>Streptomycetaceae</taxon>
        <taxon>Streptomyces</taxon>
    </lineage>
</organism>